<reference evidence="3" key="1">
    <citation type="submission" date="2017-08" db="EMBL/GenBank/DDBJ databases">
        <title>Draft genome sequence of Lactococcus sp. strain Rs-Y01, isolated from the gut of the lower termite Reticulitermes speratus.</title>
        <authorList>
            <person name="Ohkuma M."/>
            <person name="Yuki M."/>
        </authorList>
    </citation>
    <scope>NUCLEOTIDE SEQUENCE [LARGE SCALE GENOMIC DNA]</scope>
    <source>
        <strain evidence="3">Rs-Y01</strain>
    </source>
</reference>
<dbReference type="PROSITE" id="PS51257">
    <property type="entry name" value="PROKAR_LIPOPROTEIN"/>
    <property type="match status" value="1"/>
</dbReference>
<dbReference type="OrthoDB" id="1987562at2"/>
<evidence type="ECO:0000313" key="3">
    <source>
        <dbReference type="Proteomes" id="UP000218689"/>
    </source>
</evidence>
<keyword evidence="1" id="KW-0732">Signal</keyword>
<evidence type="ECO:0000313" key="2">
    <source>
        <dbReference type="EMBL" id="GAX47962.1"/>
    </source>
</evidence>
<dbReference type="AlphaFoldDB" id="A0A224XDH7"/>
<evidence type="ECO:0008006" key="4">
    <source>
        <dbReference type="Google" id="ProtNLM"/>
    </source>
</evidence>
<feature type="signal peptide" evidence="1">
    <location>
        <begin position="1"/>
        <end position="24"/>
    </location>
</feature>
<keyword evidence="3" id="KW-1185">Reference proteome</keyword>
<name>A0A224XDH7_9LACT</name>
<protein>
    <recommendedName>
        <fullName evidence="4">DUF5105 domain-containing protein</fullName>
    </recommendedName>
</protein>
<dbReference type="Proteomes" id="UP000218689">
    <property type="component" value="Unassembled WGS sequence"/>
</dbReference>
<dbReference type="EMBL" id="BEDT01000004">
    <property type="protein sequence ID" value="GAX47962.1"/>
    <property type="molecule type" value="Genomic_DNA"/>
</dbReference>
<comment type="caution">
    <text evidence="2">The sequence shown here is derived from an EMBL/GenBank/DDBJ whole genome shotgun (WGS) entry which is preliminary data.</text>
</comment>
<dbReference type="RefSeq" id="WP_094785010.1">
    <property type="nucleotide sequence ID" value="NZ_BEDT01000004.1"/>
</dbReference>
<sequence length="212" mass="23373">MKHFKKVGLVFAGLLAVVSLAACASEWKASNAEEFVKSSLDAFTKGDTKKYAEVTKQTEKEVKSQFAADIDDLAKSFDGPGVTETTKAELKTMTVDLLKISKYDVKSAEKTKDGFEVKVAVKPFIGFDTLQSELEKQITPETIEKSGVDMTNQSAVSEWAMTITVDIMKKAVQNPTYGPEKEMTVKVDKQDKGYKLSDADMQKVIAFMRSGK</sequence>
<feature type="chain" id="PRO_5012691391" description="DUF5105 domain-containing protein" evidence="1">
    <location>
        <begin position="25"/>
        <end position="212"/>
    </location>
</feature>
<evidence type="ECO:0000256" key="1">
    <source>
        <dbReference type="SAM" id="SignalP"/>
    </source>
</evidence>
<organism evidence="2 3">
    <name type="scientific">Pseudolactococcus reticulitermitis</name>
    <dbReference type="NCBI Taxonomy" id="2025039"/>
    <lineage>
        <taxon>Bacteria</taxon>
        <taxon>Bacillati</taxon>
        <taxon>Bacillota</taxon>
        <taxon>Bacilli</taxon>
        <taxon>Lactobacillales</taxon>
        <taxon>Streptococcaceae</taxon>
        <taxon>Pseudolactococcus</taxon>
    </lineage>
</organism>
<proteinExistence type="predicted"/>
<gene>
    <name evidence="2" type="ORF">RsY01_1576</name>
</gene>
<accession>A0A224XDH7</accession>